<name>A0A229P2G0_9BACL</name>
<dbReference type="EMBL" id="NMUQ01000001">
    <property type="protein sequence ID" value="OXM16099.1"/>
    <property type="molecule type" value="Genomic_DNA"/>
</dbReference>
<organism evidence="2 3">
    <name type="scientific">Paenibacillus herberti</name>
    <dbReference type="NCBI Taxonomy" id="1619309"/>
    <lineage>
        <taxon>Bacteria</taxon>
        <taxon>Bacillati</taxon>
        <taxon>Bacillota</taxon>
        <taxon>Bacilli</taxon>
        <taxon>Bacillales</taxon>
        <taxon>Paenibacillaceae</taxon>
        <taxon>Paenibacillus</taxon>
    </lineage>
</organism>
<feature type="transmembrane region" description="Helical" evidence="1">
    <location>
        <begin position="43"/>
        <end position="61"/>
    </location>
</feature>
<evidence type="ECO:0000256" key="1">
    <source>
        <dbReference type="SAM" id="Phobius"/>
    </source>
</evidence>
<dbReference type="GO" id="GO:0003676">
    <property type="term" value="F:nucleic acid binding"/>
    <property type="evidence" value="ECO:0007669"/>
    <property type="project" value="InterPro"/>
</dbReference>
<keyword evidence="1" id="KW-1133">Transmembrane helix</keyword>
<evidence type="ECO:0008006" key="4">
    <source>
        <dbReference type="Google" id="ProtNLM"/>
    </source>
</evidence>
<keyword evidence="1" id="KW-0472">Membrane</keyword>
<protein>
    <recommendedName>
        <fullName evidence="4">DUF1294 domain-containing protein</fullName>
    </recommendedName>
</protein>
<proteinExistence type="predicted"/>
<sequence>MSTIVWLLLGYLFVMSVFAFILFGNDKAAARSGRRRIPERTLFTVSLLGGGVGAWAGMLAWRHKTRHASFRFGLPLLAVLNLAIIGAIAYYAR</sequence>
<feature type="transmembrane region" description="Helical" evidence="1">
    <location>
        <begin position="73"/>
        <end position="92"/>
    </location>
</feature>
<accession>A0A229P2G0</accession>
<dbReference type="Pfam" id="PF06961">
    <property type="entry name" value="DUF1294"/>
    <property type="match status" value="1"/>
</dbReference>
<feature type="transmembrane region" description="Helical" evidence="1">
    <location>
        <begin position="6"/>
        <end position="23"/>
    </location>
</feature>
<dbReference type="InterPro" id="IPR012156">
    <property type="entry name" value="Cold_shock_CspA"/>
</dbReference>
<dbReference type="AlphaFoldDB" id="A0A229P2G0"/>
<dbReference type="InterPro" id="IPR010718">
    <property type="entry name" value="DUF1294"/>
</dbReference>
<keyword evidence="1" id="KW-0812">Transmembrane</keyword>
<dbReference type="RefSeq" id="WP_089523184.1">
    <property type="nucleotide sequence ID" value="NZ_NMUQ01000001.1"/>
</dbReference>
<dbReference type="Proteomes" id="UP000215145">
    <property type="component" value="Unassembled WGS sequence"/>
</dbReference>
<evidence type="ECO:0000313" key="2">
    <source>
        <dbReference type="EMBL" id="OXM16099.1"/>
    </source>
</evidence>
<dbReference type="PIRSF" id="PIRSF002599">
    <property type="entry name" value="Cold_shock_A"/>
    <property type="match status" value="1"/>
</dbReference>
<comment type="caution">
    <text evidence="2">The sequence shown here is derived from an EMBL/GenBank/DDBJ whole genome shotgun (WGS) entry which is preliminary data.</text>
</comment>
<dbReference type="OrthoDB" id="1698854at2"/>
<reference evidence="2 3" key="1">
    <citation type="submission" date="2017-07" db="EMBL/GenBank/DDBJ databases">
        <title>Paenibacillus herberti R33 genome sequencing and assembly.</title>
        <authorList>
            <person name="Su W."/>
        </authorList>
    </citation>
    <scope>NUCLEOTIDE SEQUENCE [LARGE SCALE GENOMIC DNA]</scope>
    <source>
        <strain evidence="2 3">R33</strain>
    </source>
</reference>
<gene>
    <name evidence="2" type="ORF">CGZ75_05195</name>
</gene>
<keyword evidence="3" id="KW-1185">Reference proteome</keyword>
<evidence type="ECO:0000313" key="3">
    <source>
        <dbReference type="Proteomes" id="UP000215145"/>
    </source>
</evidence>